<evidence type="ECO:0000313" key="1">
    <source>
        <dbReference type="EMBL" id="OMJ09799.1"/>
    </source>
</evidence>
<dbReference type="GO" id="GO:0017119">
    <property type="term" value="C:Golgi transport complex"/>
    <property type="evidence" value="ECO:0007669"/>
    <property type="project" value="InterPro"/>
</dbReference>
<feature type="non-terminal residue" evidence="1">
    <location>
        <position position="268"/>
    </location>
</feature>
<dbReference type="InterPro" id="IPR010490">
    <property type="entry name" value="COG6"/>
</dbReference>
<name>A0A1R1X5A0_9FUNG</name>
<dbReference type="PANTHER" id="PTHR21506">
    <property type="entry name" value="COMPONENT OF OLIGOMERIC GOLGI COMPLEX 6"/>
    <property type="match status" value="1"/>
</dbReference>
<dbReference type="EMBL" id="LSSN01005308">
    <property type="protein sequence ID" value="OMJ09799.1"/>
    <property type="molecule type" value="Genomic_DNA"/>
</dbReference>
<organism evidence="1 2">
    <name type="scientific">Smittium culicis</name>
    <dbReference type="NCBI Taxonomy" id="133412"/>
    <lineage>
        <taxon>Eukaryota</taxon>
        <taxon>Fungi</taxon>
        <taxon>Fungi incertae sedis</taxon>
        <taxon>Zoopagomycota</taxon>
        <taxon>Kickxellomycotina</taxon>
        <taxon>Harpellomycetes</taxon>
        <taxon>Harpellales</taxon>
        <taxon>Legeriomycetaceae</taxon>
        <taxon>Smittium</taxon>
    </lineage>
</organism>
<dbReference type="OrthoDB" id="272987at2759"/>
<dbReference type="AlphaFoldDB" id="A0A1R1X5A0"/>
<comment type="caution">
    <text evidence="1">The sequence shown here is derived from an EMBL/GenBank/DDBJ whole genome shotgun (WGS) entry which is preliminary data.</text>
</comment>
<evidence type="ECO:0000313" key="2">
    <source>
        <dbReference type="Proteomes" id="UP000187283"/>
    </source>
</evidence>
<keyword evidence="2" id="KW-1185">Reference proteome</keyword>
<sequence>MEIDAQIKGLLNSSARSSNSNSNVIEDYSKNAFVELISFIDEFDLLNVSPNSHDNDLNLINSVAAEISKDSIDLIVNNQNVSSKCSSNHEIDLDLEKHHIDTLASELEDSLENGHLSQKGSKKLIEYEFSFLSLLSEIQKDLQSINNSASEIENLAKIMLSKTVDLKRKTIKSSEEASILIDEKHELSRRLILVKRLNEILNLSEQEINILLPKNGDPKINPEFFSILNKMRSITQKCSVLLQASNPVSAGGPNGMPRAIELHASEPA</sequence>
<dbReference type="STRING" id="133412.A0A1R1X5A0"/>
<reference evidence="1 2" key="1">
    <citation type="submission" date="2017-01" db="EMBL/GenBank/DDBJ databases">
        <authorList>
            <person name="Mah S.A."/>
            <person name="Swanson W.J."/>
            <person name="Moy G.W."/>
            <person name="Vacquier V.D."/>
        </authorList>
    </citation>
    <scope>NUCLEOTIDE SEQUENCE [LARGE SCALE GENOMIC DNA]</scope>
    <source>
        <strain evidence="1 2">GSMNP</strain>
    </source>
</reference>
<dbReference type="PANTHER" id="PTHR21506:SF0">
    <property type="entry name" value="CONSERVED OLIGOMERIC GOLGI COMPLEX SUBUNIT 6"/>
    <property type="match status" value="1"/>
</dbReference>
<proteinExistence type="predicted"/>
<protein>
    <submittedName>
        <fullName evidence="1">Uncharacterized protein</fullName>
    </submittedName>
</protein>
<dbReference type="GO" id="GO:0006891">
    <property type="term" value="P:intra-Golgi vesicle-mediated transport"/>
    <property type="evidence" value="ECO:0007669"/>
    <property type="project" value="InterPro"/>
</dbReference>
<gene>
    <name evidence="1" type="ORF">AYI70_g10722</name>
</gene>
<dbReference type="Proteomes" id="UP000187283">
    <property type="component" value="Unassembled WGS sequence"/>
</dbReference>
<accession>A0A1R1X5A0</accession>